<dbReference type="Proteomes" id="UP000320580">
    <property type="component" value="Chromosome"/>
</dbReference>
<dbReference type="AlphaFoldDB" id="A0A5B8JJD9"/>
<dbReference type="RefSeq" id="WP_146483956.1">
    <property type="nucleotide sequence ID" value="NZ_CP042266.1"/>
</dbReference>
<dbReference type="CDD" id="cd02440">
    <property type="entry name" value="AdoMet_MTases"/>
    <property type="match status" value="1"/>
</dbReference>
<dbReference type="PANTHER" id="PTHR43591">
    <property type="entry name" value="METHYLTRANSFERASE"/>
    <property type="match status" value="1"/>
</dbReference>
<dbReference type="GO" id="GO:0008757">
    <property type="term" value="F:S-adenosylmethionine-dependent methyltransferase activity"/>
    <property type="evidence" value="ECO:0007669"/>
    <property type="project" value="InterPro"/>
</dbReference>
<dbReference type="KEGG" id="sqz:FQU76_33150"/>
<dbReference type="GO" id="GO:0032259">
    <property type="term" value="P:methylation"/>
    <property type="evidence" value="ECO:0007669"/>
    <property type="project" value="UniProtKB-KW"/>
</dbReference>
<feature type="compositionally biased region" description="Low complexity" evidence="1">
    <location>
        <begin position="315"/>
        <end position="324"/>
    </location>
</feature>
<feature type="region of interest" description="Disordered" evidence="1">
    <location>
        <begin position="297"/>
        <end position="324"/>
    </location>
</feature>
<feature type="domain" description="Methyltransferase type 11" evidence="2">
    <location>
        <begin position="68"/>
        <end position="165"/>
    </location>
</feature>
<reference evidence="3 4" key="1">
    <citation type="submission" date="2019-07" db="EMBL/GenBank/DDBJ databases">
        <authorList>
            <person name="Zhu P."/>
        </authorList>
    </citation>
    <scope>NUCLEOTIDE SEQUENCE [LARGE SCALE GENOMIC DNA]</scope>
    <source>
        <strain evidence="3 4">SSL-25</strain>
    </source>
</reference>
<keyword evidence="4" id="KW-1185">Reference proteome</keyword>
<dbReference type="InterPro" id="IPR013216">
    <property type="entry name" value="Methyltransf_11"/>
</dbReference>
<dbReference type="Gene3D" id="3.40.50.150">
    <property type="entry name" value="Vaccinia Virus protein VP39"/>
    <property type="match status" value="1"/>
</dbReference>
<dbReference type="OrthoDB" id="9795634at2"/>
<gene>
    <name evidence="3" type="ORF">FQU76_33150</name>
</gene>
<evidence type="ECO:0000313" key="4">
    <source>
        <dbReference type="Proteomes" id="UP000320580"/>
    </source>
</evidence>
<sequence length="324" mass="33566">MRNHDWHGGDYPAAGDAWAHAADDVTATALAALDPTGTSGAGTKTTTDATGTTVTGATAAAPATARVLDVGTGSGPAALAAARAGAHVVGLDLEPGLLRTAVSRARGLGPTDGTVRFVAGDARALPFPAGAFDLTLSTFGVMFAPEPARTGAELVRVTRPGGLIAVASWTPGGVMGRIAPTVRRHLGPEPDGTPSPTDWGDPSRIRSWFAELPVTVHTRVERVRVRYPSLSHAVAAFENKPGPLRRHRTALEAAHRWQHARADLAALFALHNRSADGDLVFDAVYLLLLARVGIPSRTPPGPLTGRPDAVDRPAARAPRGSTAH</sequence>
<dbReference type="InterPro" id="IPR029063">
    <property type="entry name" value="SAM-dependent_MTases_sf"/>
</dbReference>
<organism evidence="3 4">
    <name type="scientific">Streptomyces qinzhouensis</name>
    <dbReference type="NCBI Taxonomy" id="2599401"/>
    <lineage>
        <taxon>Bacteria</taxon>
        <taxon>Bacillati</taxon>
        <taxon>Actinomycetota</taxon>
        <taxon>Actinomycetes</taxon>
        <taxon>Kitasatosporales</taxon>
        <taxon>Streptomycetaceae</taxon>
        <taxon>Streptomyces</taxon>
    </lineage>
</organism>
<protein>
    <submittedName>
        <fullName evidence="3">Class I SAM-dependent methyltransferase</fullName>
    </submittedName>
</protein>
<evidence type="ECO:0000259" key="2">
    <source>
        <dbReference type="Pfam" id="PF08241"/>
    </source>
</evidence>
<dbReference type="Pfam" id="PF08241">
    <property type="entry name" value="Methyltransf_11"/>
    <property type="match status" value="1"/>
</dbReference>
<keyword evidence="3" id="KW-0489">Methyltransferase</keyword>
<name>A0A5B8JJD9_9ACTN</name>
<proteinExistence type="predicted"/>
<accession>A0A5B8JJD9</accession>
<keyword evidence="3" id="KW-0808">Transferase</keyword>
<dbReference type="SUPFAM" id="SSF53335">
    <property type="entry name" value="S-adenosyl-L-methionine-dependent methyltransferases"/>
    <property type="match status" value="1"/>
</dbReference>
<dbReference type="EMBL" id="CP042266">
    <property type="protein sequence ID" value="QDY80564.1"/>
    <property type="molecule type" value="Genomic_DNA"/>
</dbReference>
<dbReference type="PANTHER" id="PTHR43591:SF24">
    <property type="entry name" value="2-METHOXY-6-POLYPRENYL-1,4-BENZOQUINOL METHYLASE, MITOCHONDRIAL"/>
    <property type="match status" value="1"/>
</dbReference>
<evidence type="ECO:0000313" key="3">
    <source>
        <dbReference type="EMBL" id="QDY80564.1"/>
    </source>
</evidence>
<evidence type="ECO:0000256" key="1">
    <source>
        <dbReference type="SAM" id="MobiDB-lite"/>
    </source>
</evidence>